<protein>
    <submittedName>
        <fullName evidence="1">Uncharacterized protein</fullName>
    </submittedName>
</protein>
<dbReference type="EMBL" id="CM023479">
    <property type="protein sequence ID" value="KAH7975243.1"/>
    <property type="molecule type" value="Genomic_DNA"/>
</dbReference>
<keyword evidence="2" id="KW-1185">Reference proteome</keyword>
<evidence type="ECO:0000313" key="1">
    <source>
        <dbReference type="EMBL" id="KAH7975243.1"/>
    </source>
</evidence>
<sequence>MAACGIVWFRLLVLGRRCSHHIPALFPAKHCLISVTVRALQRCWVHEACSPNRRLRRVPLYTKALVQEEQQDLCSLLGFDSESDYVAWRRDHRDVLFNVSEDQLAKTCHWVLSERLERTALRQHPAVLKVSASTLKRRMAVIRQEEESTELSSEALLALLCCSESLLSYVSDKGSICATLRRQKLLLCKELSLSEHECLDLISRVPCLLSHDCELLKRKLKILRECGIYKEAVLKDPWVFRHSESLMAKRAKQCQALGIPMRTWLLRCSDGVLQRHVQIWRASRTVLGTHPDTPEYLAERLHCTHLEDLVRRHPRLLSIRPPKLKEVLDLLFTNGYTAEQVRQYPRVLSSSASRLRQRLQCLSTRQVPLPSLYTLLLSEKAFERIYGKSSGEHNHKPAVSRPECQTAE</sequence>
<gene>
    <name evidence="1" type="ORF">HPB49_025305</name>
</gene>
<name>A0ACB8DS13_DERSI</name>
<proteinExistence type="predicted"/>
<reference evidence="1" key="1">
    <citation type="submission" date="2020-05" db="EMBL/GenBank/DDBJ databases">
        <title>Large-scale comparative analyses of tick genomes elucidate their genetic diversity and vector capacities.</title>
        <authorList>
            <person name="Jia N."/>
            <person name="Wang J."/>
            <person name="Shi W."/>
            <person name="Du L."/>
            <person name="Sun Y."/>
            <person name="Zhan W."/>
            <person name="Jiang J."/>
            <person name="Wang Q."/>
            <person name="Zhang B."/>
            <person name="Ji P."/>
            <person name="Sakyi L.B."/>
            <person name="Cui X."/>
            <person name="Yuan T."/>
            <person name="Jiang B."/>
            <person name="Yang W."/>
            <person name="Lam T.T.-Y."/>
            <person name="Chang Q."/>
            <person name="Ding S."/>
            <person name="Wang X."/>
            <person name="Zhu J."/>
            <person name="Ruan X."/>
            <person name="Zhao L."/>
            <person name="Wei J."/>
            <person name="Que T."/>
            <person name="Du C."/>
            <person name="Cheng J."/>
            <person name="Dai P."/>
            <person name="Han X."/>
            <person name="Huang E."/>
            <person name="Gao Y."/>
            <person name="Liu J."/>
            <person name="Shao H."/>
            <person name="Ye R."/>
            <person name="Li L."/>
            <person name="Wei W."/>
            <person name="Wang X."/>
            <person name="Wang C."/>
            <person name="Yang T."/>
            <person name="Huo Q."/>
            <person name="Li W."/>
            <person name="Guo W."/>
            <person name="Chen H."/>
            <person name="Zhou L."/>
            <person name="Ni X."/>
            <person name="Tian J."/>
            <person name="Zhou Y."/>
            <person name="Sheng Y."/>
            <person name="Liu T."/>
            <person name="Pan Y."/>
            <person name="Xia L."/>
            <person name="Li J."/>
            <person name="Zhao F."/>
            <person name="Cao W."/>
        </authorList>
    </citation>
    <scope>NUCLEOTIDE SEQUENCE</scope>
    <source>
        <strain evidence="1">Dsil-2018</strain>
    </source>
</reference>
<comment type="caution">
    <text evidence="1">The sequence shown here is derived from an EMBL/GenBank/DDBJ whole genome shotgun (WGS) entry which is preliminary data.</text>
</comment>
<dbReference type="Proteomes" id="UP000821865">
    <property type="component" value="Chromosome 10"/>
</dbReference>
<organism evidence="1 2">
    <name type="scientific">Dermacentor silvarum</name>
    <name type="common">Tick</name>
    <dbReference type="NCBI Taxonomy" id="543639"/>
    <lineage>
        <taxon>Eukaryota</taxon>
        <taxon>Metazoa</taxon>
        <taxon>Ecdysozoa</taxon>
        <taxon>Arthropoda</taxon>
        <taxon>Chelicerata</taxon>
        <taxon>Arachnida</taxon>
        <taxon>Acari</taxon>
        <taxon>Parasitiformes</taxon>
        <taxon>Ixodida</taxon>
        <taxon>Ixodoidea</taxon>
        <taxon>Ixodidae</taxon>
        <taxon>Rhipicephalinae</taxon>
        <taxon>Dermacentor</taxon>
    </lineage>
</organism>
<accession>A0ACB8DS13</accession>
<evidence type="ECO:0000313" key="2">
    <source>
        <dbReference type="Proteomes" id="UP000821865"/>
    </source>
</evidence>